<dbReference type="InterPro" id="IPR002882">
    <property type="entry name" value="CofD"/>
</dbReference>
<dbReference type="HAMAP" id="MF_01257">
    <property type="entry name" value="CofD"/>
    <property type="match status" value="1"/>
</dbReference>
<dbReference type="Proteomes" id="UP000612585">
    <property type="component" value="Unassembled WGS sequence"/>
</dbReference>
<comment type="caution">
    <text evidence="3">The sequence shown here is derived from an EMBL/GenBank/DDBJ whole genome shotgun (WGS) entry which is preliminary data.</text>
</comment>
<evidence type="ECO:0000256" key="2">
    <source>
        <dbReference type="ARBA" id="ARBA00022842"/>
    </source>
</evidence>
<evidence type="ECO:0000313" key="4">
    <source>
        <dbReference type="Proteomes" id="UP000612585"/>
    </source>
</evidence>
<dbReference type="GO" id="GO:0043743">
    <property type="term" value="F:LPPG:FO 2-phospho-L-lactate transferase activity"/>
    <property type="evidence" value="ECO:0007669"/>
    <property type="project" value="InterPro"/>
</dbReference>
<evidence type="ECO:0000313" key="3">
    <source>
        <dbReference type="EMBL" id="GIJ62558.1"/>
    </source>
</evidence>
<accession>A0A8J3ZJF3</accession>
<dbReference type="InterPro" id="IPR038136">
    <property type="entry name" value="CofD-like_dom_sf"/>
</dbReference>
<dbReference type="RefSeq" id="WP_204008271.1">
    <property type="nucleotide sequence ID" value="NZ_BOPG01000080.1"/>
</dbReference>
<dbReference type="InterPro" id="IPR010115">
    <property type="entry name" value="FbiA/CofD"/>
</dbReference>
<sequence length="313" mass="32112">MRIVVLAGGVGGARFLSGVKAWAGPGGSVTAVVNVGDNVTMHGLTICPDLDTVMYTLGGGNDRQRGWGRAGETWVVKEELAAYGSPQSWFGLGDRDLATHLVRTGMLAAGRTLSEATAELCRRWDLGVELLPASDDHFETHVVTENDGTMHFQEWWVRHRGAPGVVRFEFDGAATATAASGVLAAIAGADLVLIGPSNPVVSIGPILAVPGVRDAIVKSPAPVIGVSGIIGDAPVLGMADRCLRAVGVECSAAGVGGLYGARSSGGLLDGWLVDTVDAGTVVDGVPVRAVPLWMRDDAATAAMVAAAVELAGR</sequence>
<reference evidence="3" key="1">
    <citation type="submission" date="2021-01" db="EMBL/GenBank/DDBJ databases">
        <title>Whole genome shotgun sequence of Virgisporangium aurantiacum NBRC 16421.</title>
        <authorList>
            <person name="Komaki H."/>
            <person name="Tamura T."/>
        </authorList>
    </citation>
    <scope>NUCLEOTIDE SEQUENCE</scope>
    <source>
        <strain evidence="3">NBRC 16421</strain>
    </source>
</reference>
<dbReference type="Pfam" id="PF01933">
    <property type="entry name" value="CofD"/>
    <property type="match status" value="1"/>
</dbReference>
<organism evidence="3 4">
    <name type="scientific">Virgisporangium aurantiacum</name>
    <dbReference type="NCBI Taxonomy" id="175570"/>
    <lineage>
        <taxon>Bacteria</taxon>
        <taxon>Bacillati</taxon>
        <taxon>Actinomycetota</taxon>
        <taxon>Actinomycetes</taxon>
        <taxon>Micromonosporales</taxon>
        <taxon>Micromonosporaceae</taxon>
        <taxon>Virgisporangium</taxon>
    </lineage>
</organism>
<dbReference type="PANTHER" id="PTHR43007:SF1">
    <property type="entry name" value="2-PHOSPHO-L-LACTATE TRANSFERASE"/>
    <property type="match status" value="1"/>
</dbReference>
<keyword evidence="2" id="KW-0460">Magnesium</keyword>
<name>A0A8J3ZJF3_9ACTN</name>
<dbReference type="NCBIfam" id="TIGR01819">
    <property type="entry name" value="F420_cofD"/>
    <property type="match status" value="1"/>
</dbReference>
<dbReference type="EMBL" id="BOPG01000080">
    <property type="protein sequence ID" value="GIJ62558.1"/>
    <property type="molecule type" value="Genomic_DNA"/>
</dbReference>
<dbReference type="Gene3D" id="1.10.8.240">
    <property type="entry name" value="CofD-like domain"/>
    <property type="match status" value="1"/>
</dbReference>
<protein>
    <submittedName>
        <fullName evidence="3">2-phospho-L-lactate transferase</fullName>
    </submittedName>
</protein>
<dbReference type="CDD" id="cd07186">
    <property type="entry name" value="CofD_like"/>
    <property type="match status" value="1"/>
</dbReference>
<gene>
    <name evidence="3" type="primary">cofD_2</name>
    <name evidence="3" type="ORF">Vau01_100740</name>
</gene>
<proteinExistence type="inferred from homology"/>
<keyword evidence="1 3" id="KW-0808">Transferase</keyword>
<keyword evidence="4" id="KW-1185">Reference proteome</keyword>
<dbReference type="AlphaFoldDB" id="A0A8J3ZJF3"/>
<dbReference type="PANTHER" id="PTHR43007">
    <property type="entry name" value="2-PHOSPHO-L-LACTATE TRANSFERASE"/>
    <property type="match status" value="1"/>
</dbReference>
<dbReference type="GO" id="GO:0000287">
    <property type="term" value="F:magnesium ion binding"/>
    <property type="evidence" value="ECO:0007669"/>
    <property type="project" value="InterPro"/>
</dbReference>
<dbReference type="FunFam" id="1.10.8.240:FF:000001">
    <property type="entry name" value="2-phospho-L-lactate transferase"/>
    <property type="match status" value="1"/>
</dbReference>
<evidence type="ECO:0000256" key="1">
    <source>
        <dbReference type="ARBA" id="ARBA00022679"/>
    </source>
</evidence>
<dbReference type="SUPFAM" id="SSF142338">
    <property type="entry name" value="CofD-like"/>
    <property type="match status" value="1"/>
</dbReference>
<dbReference type="Gene3D" id="3.40.50.10680">
    <property type="entry name" value="CofD-like domains"/>
    <property type="match status" value="1"/>
</dbReference>